<dbReference type="PANTHER" id="PTHR34369:SF7">
    <property type="entry name" value="PHOTOSYSTEM II 10 KDA POLYPEPTIDE, CHLOROPLASTIC"/>
    <property type="match status" value="1"/>
</dbReference>
<protein>
    <recommendedName>
        <fullName evidence="13">Photosystem II 10 kDa polypeptide, chloroplastic</fullName>
    </recommendedName>
</protein>
<evidence type="ECO:0000256" key="7">
    <source>
        <dbReference type="ARBA" id="ARBA00023078"/>
    </source>
</evidence>
<keyword evidence="10" id="KW-1133">Transmembrane helix</keyword>
<comment type="caution">
    <text evidence="11">The sequence shown here is derived from an EMBL/GenBank/DDBJ whole genome shotgun (WGS) entry which is preliminary data.</text>
</comment>
<accession>A0A8S1JC19</accession>
<dbReference type="GO" id="GO:0009654">
    <property type="term" value="C:photosystem II oxygen evolving complex"/>
    <property type="evidence" value="ECO:0007669"/>
    <property type="project" value="InterPro"/>
</dbReference>
<reference evidence="11" key="1">
    <citation type="submission" date="2020-12" db="EMBL/GenBank/DDBJ databases">
        <authorList>
            <person name="Iha C."/>
        </authorList>
    </citation>
    <scope>NUCLEOTIDE SEQUENCE</scope>
</reference>
<evidence type="ECO:0000256" key="6">
    <source>
        <dbReference type="ARBA" id="ARBA00022946"/>
    </source>
</evidence>
<keyword evidence="6" id="KW-0809">Transit peptide</keyword>
<keyword evidence="8 10" id="KW-0472">Membrane</keyword>
<keyword evidence="9" id="KW-0604">Photosystem II</keyword>
<dbReference type="PANTHER" id="PTHR34369">
    <property type="entry name" value="PHOTOSYSTEM II 10 KDA POLYPEPTIDE, CHLOROPLASTIC"/>
    <property type="match status" value="1"/>
</dbReference>
<evidence type="ECO:0000256" key="3">
    <source>
        <dbReference type="ARBA" id="ARBA00022528"/>
    </source>
</evidence>
<evidence type="ECO:0000256" key="8">
    <source>
        <dbReference type="ARBA" id="ARBA00023136"/>
    </source>
</evidence>
<dbReference type="EMBL" id="CAJHUC010002398">
    <property type="protein sequence ID" value="CAD7703760.1"/>
    <property type="molecule type" value="Genomic_DNA"/>
</dbReference>
<comment type="similarity">
    <text evidence="2">Belongs to the psbR family.</text>
</comment>
<proteinExistence type="inferred from homology"/>
<evidence type="ECO:0000313" key="11">
    <source>
        <dbReference type="EMBL" id="CAD7703760.1"/>
    </source>
</evidence>
<feature type="transmembrane region" description="Helical" evidence="10">
    <location>
        <begin position="125"/>
        <end position="144"/>
    </location>
</feature>
<evidence type="ECO:0000256" key="9">
    <source>
        <dbReference type="ARBA" id="ARBA00023276"/>
    </source>
</evidence>
<evidence type="ECO:0000313" key="12">
    <source>
        <dbReference type="Proteomes" id="UP000708148"/>
    </source>
</evidence>
<organism evidence="11 12">
    <name type="scientific">Ostreobium quekettii</name>
    <dbReference type="NCBI Taxonomy" id="121088"/>
    <lineage>
        <taxon>Eukaryota</taxon>
        <taxon>Viridiplantae</taxon>
        <taxon>Chlorophyta</taxon>
        <taxon>core chlorophytes</taxon>
        <taxon>Ulvophyceae</taxon>
        <taxon>TCBD clade</taxon>
        <taxon>Bryopsidales</taxon>
        <taxon>Ostreobineae</taxon>
        <taxon>Ostreobiaceae</taxon>
        <taxon>Ostreobium</taxon>
    </lineage>
</organism>
<keyword evidence="3" id="KW-0150">Chloroplast</keyword>
<keyword evidence="12" id="KW-1185">Reference proteome</keyword>
<evidence type="ECO:0000256" key="5">
    <source>
        <dbReference type="ARBA" id="ARBA00022640"/>
    </source>
</evidence>
<dbReference type="Pfam" id="PF04725">
    <property type="entry name" value="PsbR"/>
    <property type="match status" value="1"/>
</dbReference>
<evidence type="ECO:0000256" key="1">
    <source>
        <dbReference type="ARBA" id="ARBA00004334"/>
    </source>
</evidence>
<evidence type="ECO:0008006" key="13">
    <source>
        <dbReference type="Google" id="ProtNLM"/>
    </source>
</evidence>
<gene>
    <name evidence="11" type="ORF">OSTQU699_LOCUS9117</name>
</gene>
<keyword evidence="4" id="KW-0602">Photosynthesis</keyword>
<dbReference type="OrthoDB" id="496093at2759"/>
<keyword evidence="5" id="KW-0934">Plastid</keyword>
<keyword evidence="7" id="KW-0793">Thylakoid</keyword>
<sequence>MAPAVAARKALAGAPLGLGSDLGRRRPVVDSTVYANARSKNIVINPQKQGVNSVKNKVVRENLLGQSKTMERKGWLDPQGRKGKGLGVYRFAKKYGTNVDGYSPIYTPDIWSKTGESYDMGQNGLIIWGLLLALGFFVAIRLVVATSAL</sequence>
<evidence type="ECO:0000256" key="4">
    <source>
        <dbReference type="ARBA" id="ARBA00022531"/>
    </source>
</evidence>
<keyword evidence="10" id="KW-0812">Transmembrane</keyword>
<dbReference type="AlphaFoldDB" id="A0A8S1JC19"/>
<dbReference type="GO" id="GO:0009535">
    <property type="term" value="C:chloroplast thylakoid membrane"/>
    <property type="evidence" value="ECO:0007669"/>
    <property type="project" value="UniProtKB-SubCell"/>
</dbReference>
<dbReference type="InterPro" id="IPR006814">
    <property type="entry name" value="PSII_PsbR"/>
</dbReference>
<comment type="subcellular location">
    <subcellularLocation>
        <location evidence="1">Plastid</location>
        <location evidence="1">Chloroplast thylakoid membrane</location>
    </subcellularLocation>
</comment>
<evidence type="ECO:0000256" key="10">
    <source>
        <dbReference type="SAM" id="Phobius"/>
    </source>
</evidence>
<evidence type="ECO:0000256" key="2">
    <source>
        <dbReference type="ARBA" id="ARBA00006659"/>
    </source>
</evidence>
<dbReference type="GO" id="GO:0015979">
    <property type="term" value="P:photosynthesis"/>
    <property type="evidence" value="ECO:0007669"/>
    <property type="project" value="UniProtKB-KW"/>
</dbReference>
<dbReference type="Proteomes" id="UP000708148">
    <property type="component" value="Unassembled WGS sequence"/>
</dbReference>
<name>A0A8S1JC19_9CHLO</name>